<evidence type="ECO:0000256" key="3">
    <source>
        <dbReference type="ARBA" id="ARBA00022801"/>
    </source>
</evidence>
<organism evidence="12 13">
    <name type="scientific">Pomacea canaliculata</name>
    <name type="common">Golden apple snail</name>
    <dbReference type="NCBI Taxonomy" id="400727"/>
    <lineage>
        <taxon>Eukaryota</taxon>
        <taxon>Metazoa</taxon>
        <taxon>Spiralia</taxon>
        <taxon>Lophotrochozoa</taxon>
        <taxon>Mollusca</taxon>
        <taxon>Gastropoda</taxon>
        <taxon>Caenogastropoda</taxon>
        <taxon>Architaenioglossa</taxon>
        <taxon>Ampullarioidea</taxon>
        <taxon>Ampullariidae</taxon>
        <taxon>Pomacea</taxon>
    </lineage>
</organism>
<dbReference type="PRINTS" id="PR00480">
    <property type="entry name" value="ASTACIN"/>
</dbReference>
<dbReference type="PANTHER" id="PTHR10127">
    <property type="entry name" value="DISCOIDIN, CUB, EGF, LAMININ , AND ZINC METALLOPROTEASE DOMAIN CONTAINING"/>
    <property type="match status" value="1"/>
</dbReference>
<dbReference type="InterPro" id="IPR024079">
    <property type="entry name" value="MetalloPept_cat_dom_sf"/>
</dbReference>
<dbReference type="GO" id="GO:0006508">
    <property type="term" value="P:proteolysis"/>
    <property type="evidence" value="ECO:0007669"/>
    <property type="project" value="UniProtKB-KW"/>
</dbReference>
<dbReference type="CDD" id="cd00041">
    <property type="entry name" value="CUB"/>
    <property type="match status" value="1"/>
</dbReference>
<keyword evidence="9" id="KW-0732">Signal</keyword>
<feature type="active site" evidence="8">
    <location>
        <position position="394"/>
    </location>
</feature>
<comment type="caution">
    <text evidence="12">The sequence shown here is derived from an EMBL/GenBank/DDBJ whole genome shotgun (WGS) entry which is preliminary data.</text>
</comment>
<feature type="compositionally biased region" description="Basic and acidic residues" evidence="10">
    <location>
        <begin position="172"/>
        <end position="206"/>
    </location>
</feature>
<dbReference type="AlphaFoldDB" id="A0A2T7PFM5"/>
<proteinExistence type="predicted"/>
<dbReference type="InterPro" id="IPR036383">
    <property type="entry name" value="TSP1_rpt_sf"/>
</dbReference>
<comment type="cofactor">
    <cofactor evidence="8 9">
        <name>Zn(2+)</name>
        <dbReference type="ChEBI" id="CHEBI:29105"/>
    </cofactor>
    <text evidence="8 9">Binds 1 zinc ion per subunit.</text>
</comment>
<evidence type="ECO:0000259" key="11">
    <source>
        <dbReference type="PROSITE" id="PS51864"/>
    </source>
</evidence>
<evidence type="ECO:0000256" key="4">
    <source>
        <dbReference type="ARBA" id="ARBA00022833"/>
    </source>
</evidence>
<dbReference type="SMART" id="SM00235">
    <property type="entry name" value="ZnMc"/>
    <property type="match status" value="1"/>
</dbReference>
<feature type="compositionally biased region" description="Basic and acidic residues" evidence="10">
    <location>
        <begin position="213"/>
        <end position="223"/>
    </location>
</feature>
<dbReference type="PROSITE" id="PS50092">
    <property type="entry name" value="TSP1"/>
    <property type="match status" value="1"/>
</dbReference>
<dbReference type="PROSITE" id="PS51864">
    <property type="entry name" value="ASTACIN"/>
    <property type="match status" value="1"/>
</dbReference>
<dbReference type="InterPro" id="IPR006026">
    <property type="entry name" value="Peptidase_Metallo"/>
</dbReference>
<keyword evidence="6" id="KW-1015">Disulfide bond</keyword>
<feature type="binding site" evidence="8">
    <location>
        <position position="397"/>
    </location>
    <ligand>
        <name>Zn(2+)</name>
        <dbReference type="ChEBI" id="CHEBI:29105"/>
        <note>catalytic</note>
    </ligand>
</feature>
<feature type="binding site" evidence="8">
    <location>
        <position position="393"/>
    </location>
    <ligand>
        <name>Zn(2+)</name>
        <dbReference type="ChEBI" id="CHEBI:29105"/>
        <note>catalytic</note>
    </ligand>
</feature>
<feature type="chain" id="PRO_5015369029" description="Metalloendopeptidase" evidence="9">
    <location>
        <begin position="24"/>
        <end position="821"/>
    </location>
</feature>
<dbReference type="Gene3D" id="2.20.100.10">
    <property type="entry name" value="Thrombospondin type-1 (TSP1) repeat"/>
    <property type="match status" value="1"/>
</dbReference>
<comment type="caution">
    <text evidence="8">Lacks conserved residue(s) required for the propagation of feature annotation.</text>
</comment>
<keyword evidence="4 8" id="KW-0862">Zinc</keyword>
<keyword evidence="7" id="KW-0325">Glycoprotein</keyword>
<evidence type="ECO:0000256" key="2">
    <source>
        <dbReference type="ARBA" id="ARBA00022723"/>
    </source>
</evidence>
<feature type="region of interest" description="Disordered" evidence="10">
    <location>
        <begin position="165"/>
        <end position="241"/>
    </location>
</feature>
<dbReference type="GO" id="GO:0004222">
    <property type="term" value="F:metalloendopeptidase activity"/>
    <property type="evidence" value="ECO:0007669"/>
    <property type="project" value="UniProtKB-UniRule"/>
</dbReference>
<keyword evidence="13" id="KW-1185">Reference proteome</keyword>
<keyword evidence="3 8" id="KW-0378">Hydrolase</keyword>
<dbReference type="SMART" id="SM00042">
    <property type="entry name" value="CUB"/>
    <property type="match status" value="1"/>
</dbReference>
<dbReference type="Gene3D" id="3.40.390.10">
    <property type="entry name" value="Collagenase (Catalytic Domain)"/>
    <property type="match status" value="1"/>
</dbReference>
<dbReference type="InterPro" id="IPR034035">
    <property type="entry name" value="Astacin-like_dom"/>
</dbReference>
<dbReference type="InterPro" id="IPR000884">
    <property type="entry name" value="TSP1_rpt"/>
</dbReference>
<protein>
    <recommendedName>
        <fullName evidence="9">Metalloendopeptidase</fullName>
        <ecNumber evidence="9">3.4.24.-</ecNumber>
    </recommendedName>
</protein>
<evidence type="ECO:0000256" key="1">
    <source>
        <dbReference type="ARBA" id="ARBA00022670"/>
    </source>
</evidence>
<dbReference type="InterPro" id="IPR000859">
    <property type="entry name" value="CUB_dom"/>
</dbReference>
<feature type="binding site" evidence="8">
    <location>
        <position position="403"/>
    </location>
    <ligand>
        <name>Zn(2+)</name>
        <dbReference type="ChEBI" id="CHEBI:29105"/>
        <note>catalytic</note>
    </ligand>
</feature>
<dbReference type="InterPro" id="IPR001506">
    <property type="entry name" value="Peptidase_M12A"/>
</dbReference>
<feature type="region of interest" description="Disordered" evidence="10">
    <location>
        <begin position="113"/>
        <end position="138"/>
    </location>
</feature>
<dbReference type="SUPFAM" id="SSF82895">
    <property type="entry name" value="TSP-1 type 1 repeat"/>
    <property type="match status" value="1"/>
</dbReference>
<name>A0A2T7PFM5_POMCA</name>
<dbReference type="OrthoDB" id="6156706at2759"/>
<dbReference type="Pfam" id="PF01400">
    <property type="entry name" value="Astacin"/>
    <property type="match status" value="1"/>
</dbReference>
<evidence type="ECO:0000256" key="5">
    <source>
        <dbReference type="ARBA" id="ARBA00023049"/>
    </source>
</evidence>
<feature type="signal peptide" evidence="9">
    <location>
        <begin position="1"/>
        <end position="23"/>
    </location>
</feature>
<reference evidence="12 13" key="1">
    <citation type="submission" date="2018-04" db="EMBL/GenBank/DDBJ databases">
        <title>The genome of golden apple snail Pomacea canaliculata provides insight into stress tolerance and invasive adaptation.</title>
        <authorList>
            <person name="Liu C."/>
            <person name="Liu B."/>
            <person name="Ren Y."/>
            <person name="Zhang Y."/>
            <person name="Wang H."/>
            <person name="Li S."/>
            <person name="Jiang F."/>
            <person name="Yin L."/>
            <person name="Zhang G."/>
            <person name="Qian W."/>
            <person name="Fan W."/>
        </authorList>
    </citation>
    <scope>NUCLEOTIDE SEQUENCE [LARGE SCALE GENOMIC DNA]</scope>
    <source>
        <strain evidence="12">SZHN2017</strain>
        <tissue evidence="12">Muscle</tissue>
    </source>
</reference>
<feature type="compositionally biased region" description="Polar residues" evidence="10">
    <location>
        <begin position="225"/>
        <end position="236"/>
    </location>
</feature>
<evidence type="ECO:0000256" key="6">
    <source>
        <dbReference type="ARBA" id="ARBA00023157"/>
    </source>
</evidence>
<evidence type="ECO:0000256" key="7">
    <source>
        <dbReference type="ARBA" id="ARBA00023180"/>
    </source>
</evidence>
<accession>A0A2T7PFM5</accession>
<dbReference type="EC" id="3.4.24.-" evidence="9"/>
<evidence type="ECO:0000256" key="10">
    <source>
        <dbReference type="SAM" id="MobiDB-lite"/>
    </source>
</evidence>
<dbReference type="EMBL" id="PZQS01000004">
    <property type="protein sequence ID" value="PVD32225.1"/>
    <property type="molecule type" value="Genomic_DNA"/>
</dbReference>
<keyword evidence="2 8" id="KW-0479">Metal-binding</keyword>
<sequence length="821" mass="91556">MRSQRCQVSILLLLMLCIYSSLTGPEHLEHNGSTKATLGEAYDIQRDLGGIPRHSEDGKRLNPDHIARRLKQSLGSLAVRLQELQKLHPKKKFEVPGEMSDSLAKLTHVHRKTTEHGMESGSDVAVSESPSERPVIDTDVVPEGKTSIQRDGATVLEKMSAVAESRTSASQHGDRTLEHKESVPEHGDRTLDRWTHSGVGKVEHPFEQGSANSDREDRKEKMLSMKNQSSRPLISQTKKEDMKVEVTGNVFRDDGEQGIPGSRLLFQGDVMLSRSRAAELMHAQVEEETRTGGHSSRRRRFKRKVTYLPSKRWTLPIPYMFDTSEKFSLNETEKSMVLKAMRHLEDLTCITFREVNASDPLSPILDFKKDQGCWSYVGKERGLQLQELGTLLHELGHAIGFWHEHSRPDRQGFVRVHLEHVRKGEEFNFNVESWGELDNLDVPYDVSSIMHYGSTVSPCSSTPTPPGRSENVCVRVAPWERCASTRVTRTPRRATDVGVRWDCRVGTANMRPPIKTKPGMQLVLTVSPQSFMTHTDCSPYPTAVCTDYLEVKYNVSFGYTGARYCCGLPPSAPLRSATNALLVLFRTRQSGSGGFQASVAAEPCGGCHPGTTPQPPCRKSAQTECVKKWNSSQYIACPSPYLGTDSGDCNKWVTKEKTRLGVCTSEVDTCCDGFQVVDGVCRAPSNISNTNTIEESIAMAVADKETTSNDINRDADSSWSSWSPWQQCTRSCGGCGTQTRTRTCDKPTQCGGRSTDSESRQCNTFPCPNTQLYVCSITDVKEYLCGWTSKCYQQVKKYARCYTNCCLDFVEVEGKCIPKPK</sequence>
<dbReference type="SUPFAM" id="SSF55486">
    <property type="entry name" value="Metalloproteases ('zincins'), catalytic domain"/>
    <property type="match status" value="1"/>
</dbReference>
<dbReference type="GO" id="GO:0008270">
    <property type="term" value="F:zinc ion binding"/>
    <property type="evidence" value="ECO:0007669"/>
    <property type="project" value="UniProtKB-UniRule"/>
</dbReference>
<evidence type="ECO:0000313" key="12">
    <source>
        <dbReference type="EMBL" id="PVD32225.1"/>
    </source>
</evidence>
<keyword evidence="5 8" id="KW-0482">Metalloprotease</keyword>
<evidence type="ECO:0000256" key="8">
    <source>
        <dbReference type="PROSITE-ProRule" id="PRU01211"/>
    </source>
</evidence>
<dbReference type="PANTHER" id="PTHR10127:SF850">
    <property type="entry name" value="METALLOENDOPEPTIDASE"/>
    <property type="match status" value="1"/>
</dbReference>
<evidence type="ECO:0000256" key="9">
    <source>
        <dbReference type="RuleBase" id="RU361183"/>
    </source>
</evidence>
<dbReference type="SMART" id="SM00209">
    <property type="entry name" value="TSP1"/>
    <property type="match status" value="1"/>
</dbReference>
<gene>
    <name evidence="12" type="ORF">C0Q70_07657</name>
</gene>
<dbReference type="InterPro" id="IPR035914">
    <property type="entry name" value="Sperma_CUB_dom_sf"/>
</dbReference>
<dbReference type="SUPFAM" id="SSF49854">
    <property type="entry name" value="Spermadhesin, CUB domain"/>
    <property type="match status" value="1"/>
</dbReference>
<dbReference type="CDD" id="cd04280">
    <property type="entry name" value="ZnMc_astacin_like"/>
    <property type="match status" value="1"/>
</dbReference>
<keyword evidence="1 8" id="KW-0645">Protease</keyword>
<feature type="domain" description="Peptidase M12A" evidence="11">
    <location>
        <begin position="303"/>
        <end position="519"/>
    </location>
</feature>
<evidence type="ECO:0000313" key="13">
    <source>
        <dbReference type="Proteomes" id="UP000245119"/>
    </source>
</evidence>
<dbReference type="Proteomes" id="UP000245119">
    <property type="component" value="Linkage Group LG4"/>
</dbReference>